<dbReference type="PANTHER" id="PTHR32116">
    <property type="entry name" value="GALACTURONOSYLTRANSFERASE 4-RELATED"/>
    <property type="match status" value="1"/>
</dbReference>
<dbReference type="EC" id="2.4.1.-" evidence="4"/>
<dbReference type="InterPro" id="IPR002495">
    <property type="entry name" value="Glyco_trans_8"/>
</dbReference>
<comment type="pathway">
    <text evidence="1 4">Glycan metabolism; pectin biosynthesis.</text>
</comment>
<keyword evidence="4" id="KW-0472">Membrane</keyword>
<protein>
    <recommendedName>
        <fullName evidence="4">Hexosyltransferase</fullName>
        <ecNumber evidence="4">2.4.1.-</ecNumber>
    </recommendedName>
</protein>
<proteinExistence type="inferred from homology"/>
<gene>
    <name evidence="5" type="ORF">OsI_38870</name>
</gene>
<organism evidence="5 6">
    <name type="scientific">Oryza sativa subsp. indica</name>
    <name type="common">Rice</name>
    <dbReference type="NCBI Taxonomy" id="39946"/>
    <lineage>
        <taxon>Eukaryota</taxon>
        <taxon>Viridiplantae</taxon>
        <taxon>Streptophyta</taxon>
        <taxon>Embryophyta</taxon>
        <taxon>Tracheophyta</taxon>
        <taxon>Spermatophyta</taxon>
        <taxon>Magnoliopsida</taxon>
        <taxon>Liliopsida</taxon>
        <taxon>Poales</taxon>
        <taxon>Poaceae</taxon>
        <taxon>BOP clade</taxon>
        <taxon>Oryzoideae</taxon>
        <taxon>Oryzeae</taxon>
        <taxon>Oryzinae</taxon>
        <taxon>Oryza</taxon>
        <taxon>Oryza sativa</taxon>
    </lineage>
</organism>
<evidence type="ECO:0000256" key="3">
    <source>
        <dbReference type="ARBA" id="ARBA00022676"/>
    </source>
</evidence>
<evidence type="ECO:0000256" key="1">
    <source>
        <dbReference type="ARBA" id="ARBA00004877"/>
    </source>
</evidence>
<dbReference type="EMBL" id="CM000137">
    <property type="protein sequence ID" value="EAY83644.1"/>
    <property type="molecule type" value="Genomic_DNA"/>
</dbReference>
<dbReference type="GO" id="GO:0045489">
    <property type="term" value="P:pectin biosynthetic process"/>
    <property type="evidence" value="ECO:0007669"/>
    <property type="project" value="UniProtKB-UniPathway"/>
</dbReference>
<keyword evidence="4" id="KW-1133">Transmembrane helix</keyword>
<comment type="subcellular location">
    <subcellularLocation>
        <location evidence="4">Golgi apparatus membrane</location>
        <topology evidence="4">Single-pass type II membrane protein</topology>
    </subcellularLocation>
</comment>
<dbReference type="Pfam" id="PF01501">
    <property type="entry name" value="Glyco_transf_8"/>
    <property type="match status" value="1"/>
</dbReference>
<keyword evidence="4" id="KW-0333">Golgi apparatus</keyword>
<evidence type="ECO:0000256" key="2">
    <source>
        <dbReference type="ARBA" id="ARBA00006351"/>
    </source>
</evidence>
<dbReference type="InterPro" id="IPR029044">
    <property type="entry name" value="Nucleotide-diphossugar_trans"/>
</dbReference>
<evidence type="ECO:0000313" key="5">
    <source>
        <dbReference type="EMBL" id="EAY83644.1"/>
    </source>
</evidence>
<accession>A2ZM10</accession>
<keyword evidence="4" id="KW-0961">Cell wall biogenesis/degradation</keyword>
<keyword evidence="4" id="KW-0812">Transmembrane</keyword>
<dbReference type="UniPathway" id="UPA00845"/>
<comment type="similarity">
    <text evidence="2 4">Belongs to the glycosyltransferase 8 family.</text>
</comment>
<dbReference type="Gene3D" id="3.90.550.10">
    <property type="entry name" value="Spore Coat Polysaccharide Biosynthesis Protein SpsA, Chain A"/>
    <property type="match status" value="1"/>
</dbReference>
<dbReference type="Proteomes" id="UP000007015">
    <property type="component" value="Chromosome 12"/>
</dbReference>
<sequence>MAAASVSRVVGACECSSGLDGLRRRSGEREGAAATMQIRLSPSMRSITISSSGIGIGGGNGGGGGGGGGVGSGLLDLMKLKAAARHFSYRTVFHTVLILAFLLPFVFILTALVTLEGFNKCSSLDCLGRRLGPRLLGRGNDGSMRVMRDLYRMLDEINSEEVPVDLKVPDSFDEFIWDMKNNDYDLRSFAFRLKATVVFNDSHPSKVAKQNTNGLEASDNILAASVVVSSTIRSSLKPGRIVFHVITDKKTYPAMHSWFALNTLSPAIVEVKGVHQFDWLTRENVPVLEAIETQHTVRSRFHGNHLARNSAGDSPRVFAAKLQAGSPTYTSVLNHIRIYLPELFPNLNKVVFLDDDVVVQRDLSSLWDIDLVGKVNGAVETCRGGDTWVMSKRFRNYFNFSHPLIANNFDPSECAWAYGMNIFDLSAWRKTSIKDKYHHWVREQLSEYFLILEFGSLTGSIV</sequence>
<dbReference type="AlphaFoldDB" id="A2ZM10"/>
<evidence type="ECO:0000256" key="4">
    <source>
        <dbReference type="RuleBase" id="RU362027"/>
    </source>
</evidence>
<dbReference type="GO" id="GO:0000139">
    <property type="term" value="C:Golgi membrane"/>
    <property type="evidence" value="ECO:0007669"/>
    <property type="project" value="UniProtKB-SubCell"/>
</dbReference>
<dbReference type="HOGENOM" id="CLU_010770_5_1_1"/>
<keyword evidence="3 4" id="KW-0808">Transferase</keyword>
<evidence type="ECO:0000313" key="6">
    <source>
        <dbReference type="Proteomes" id="UP000007015"/>
    </source>
</evidence>
<dbReference type="GO" id="GO:0047262">
    <property type="term" value="F:polygalacturonate 4-alpha-galacturonosyltransferase activity"/>
    <property type="evidence" value="ECO:0007669"/>
    <property type="project" value="InterPro"/>
</dbReference>
<keyword evidence="3 4" id="KW-0328">Glycosyltransferase</keyword>
<dbReference type="GO" id="GO:0071555">
    <property type="term" value="P:cell wall organization"/>
    <property type="evidence" value="ECO:0007669"/>
    <property type="project" value="UniProtKB-KW"/>
</dbReference>
<keyword evidence="6" id="KW-1185">Reference proteome</keyword>
<reference evidence="5 6" key="1">
    <citation type="journal article" date="2005" name="PLoS Biol.">
        <title>The genomes of Oryza sativa: a history of duplications.</title>
        <authorList>
            <person name="Yu J."/>
            <person name="Wang J."/>
            <person name="Lin W."/>
            <person name="Li S."/>
            <person name="Li H."/>
            <person name="Zhou J."/>
            <person name="Ni P."/>
            <person name="Dong W."/>
            <person name="Hu S."/>
            <person name="Zeng C."/>
            <person name="Zhang J."/>
            <person name="Zhang Y."/>
            <person name="Li R."/>
            <person name="Xu Z."/>
            <person name="Li S."/>
            <person name="Li X."/>
            <person name="Zheng H."/>
            <person name="Cong L."/>
            <person name="Lin L."/>
            <person name="Yin J."/>
            <person name="Geng J."/>
            <person name="Li G."/>
            <person name="Shi J."/>
            <person name="Liu J."/>
            <person name="Lv H."/>
            <person name="Li J."/>
            <person name="Wang J."/>
            <person name="Deng Y."/>
            <person name="Ran L."/>
            <person name="Shi X."/>
            <person name="Wang X."/>
            <person name="Wu Q."/>
            <person name="Li C."/>
            <person name="Ren X."/>
            <person name="Wang J."/>
            <person name="Wang X."/>
            <person name="Li D."/>
            <person name="Liu D."/>
            <person name="Zhang X."/>
            <person name="Ji Z."/>
            <person name="Zhao W."/>
            <person name="Sun Y."/>
            <person name="Zhang Z."/>
            <person name="Bao J."/>
            <person name="Han Y."/>
            <person name="Dong L."/>
            <person name="Ji J."/>
            <person name="Chen P."/>
            <person name="Wu S."/>
            <person name="Liu J."/>
            <person name="Xiao Y."/>
            <person name="Bu D."/>
            <person name="Tan J."/>
            <person name="Yang L."/>
            <person name="Ye C."/>
            <person name="Zhang J."/>
            <person name="Xu J."/>
            <person name="Zhou Y."/>
            <person name="Yu Y."/>
            <person name="Zhang B."/>
            <person name="Zhuang S."/>
            <person name="Wei H."/>
            <person name="Liu B."/>
            <person name="Lei M."/>
            <person name="Yu H."/>
            <person name="Li Y."/>
            <person name="Xu H."/>
            <person name="Wei S."/>
            <person name="He X."/>
            <person name="Fang L."/>
            <person name="Zhang Z."/>
            <person name="Zhang Y."/>
            <person name="Huang X."/>
            <person name="Su Z."/>
            <person name="Tong W."/>
            <person name="Li J."/>
            <person name="Tong Z."/>
            <person name="Li S."/>
            <person name="Ye J."/>
            <person name="Wang L."/>
            <person name="Fang L."/>
            <person name="Lei T."/>
            <person name="Chen C."/>
            <person name="Chen H."/>
            <person name="Xu Z."/>
            <person name="Li H."/>
            <person name="Huang H."/>
            <person name="Zhang F."/>
            <person name="Xu H."/>
            <person name="Li N."/>
            <person name="Zhao C."/>
            <person name="Li S."/>
            <person name="Dong L."/>
            <person name="Huang Y."/>
            <person name="Li L."/>
            <person name="Xi Y."/>
            <person name="Qi Q."/>
            <person name="Li W."/>
            <person name="Zhang B."/>
            <person name="Hu W."/>
            <person name="Zhang Y."/>
            <person name="Tian X."/>
            <person name="Jiao Y."/>
            <person name="Liang X."/>
            <person name="Jin J."/>
            <person name="Gao L."/>
            <person name="Zheng W."/>
            <person name="Hao B."/>
            <person name="Liu S."/>
            <person name="Wang W."/>
            <person name="Yuan L."/>
            <person name="Cao M."/>
            <person name="McDermott J."/>
            <person name="Samudrala R."/>
            <person name="Wang J."/>
            <person name="Wong G.K."/>
            <person name="Yang H."/>
        </authorList>
    </citation>
    <scope>NUCLEOTIDE SEQUENCE [LARGE SCALE GENOMIC DNA]</scope>
    <source>
        <strain evidence="6">cv. 93-11</strain>
    </source>
</reference>
<dbReference type="InterPro" id="IPR029993">
    <property type="entry name" value="GAUT"/>
</dbReference>
<dbReference type="PANTHER" id="PTHR32116:SF71">
    <property type="entry name" value="HEXOSYLTRANSFERASE"/>
    <property type="match status" value="1"/>
</dbReference>
<dbReference type="Gramene" id="BGIOSGA035948-TA">
    <property type="protein sequence ID" value="BGIOSGA035948-PA"/>
    <property type="gene ID" value="BGIOSGA035948"/>
</dbReference>
<name>A2ZM10_ORYSI</name>
<dbReference type="OMA" id="EECAWAF"/>
<feature type="transmembrane region" description="Helical" evidence="4">
    <location>
        <begin position="91"/>
        <end position="115"/>
    </location>
</feature>
<dbReference type="STRING" id="39946.A2ZM10"/>
<dbReference type="SUPFAM" id="SSF53448">
    <property type="entry name" value="Nucleotide-diphospho-sugar transferases"/>
    <property type="match status" value="1"/>
</dbReference>